<reference evidence="2" key="1">
    <citation type="submission" date="2021-04" db="EMBL/GenBank/DDBJ databases">
        <title>First draft genome resource for Brassicaceae pathogens Fusarium oxysporum f. sp. raphani and Fusarium oxysporum f. sp. rapae.</title>
        <authorList>
            <person name="Asai S."/>
        </authorList>
    </citation>
    <scope>NUCLEOTIDE SEQUENCE</scope>
    <source>
        <strain evidence="2">Tf1208</strain>
    </source>
</reference>
<proteinExistence type="predicted"/>
<evidence type="ECO:0000313" key="2">
    <source>
        <dbReference type="EMBL" id="KAG7413899.1"/>
    </source>
</evidence>
<comment type="caution">
    <text evidence="2">The sequence shown here is derived from an EMBL/GenBank/DDBJ whole genome shotgun (WGS) entry which is preliminary data.</text>
</comment>
<protein>
    <submittedName>
        <fullName evidence="2">Uncharacterized protein</fullName>
    </submittedName>
</protein>
<sequence length="172" mass="20384">MEQLTGVHKESDPKDLELLAFCPATIERSFSVLRPFDYKERYSLHYILLRKYSGDENMTHAEADREANIHLDEYKTEHFERLCEESREWTEWQEQEKVRDCKYWREKEYDRRAYTVGYDESEENGSEDHRSEGDESEGDGASSWTGMYIDLPEPTDKDLTTQISVLHIASKK</sequence>
<accession>A0A8J5TUX6</accession>
<dbReference type="Proteomes" id="UP000694050">
    <property type="component" value="Unassembled WGS sequence"/>
</dbReference>
<gene>
    <name evidence="2" type="ORF">Forpe1208_v006959</name>
</gene>
<evidence type="ECO:0000313" key="3">
    <source>
        <dbReference type="Proteomes" id="UP000694050"/>
    </source>
</evidence>
<organism evidence="2 3">
    <name type="scientific">Fusarium oxysporum f. sp. rapae</name>
    <dbReference type="NCBI Taxonomy" id="485398"/>
    <lineage>
        <taxon>Eukaryota</taxon>
        <taxon>Fungi</taxon>
        <taxon>Dikarya</taxon>
        <taxon>Ascomycota</taxon>
        <taxon>Pezizomycotina</taxon>
        <taxon>Sordariomycetes</taxon>
        <taxon>Hypocreomycetidae</taxon>
        <taxon>Hypocreales</taxon>
        <taxon>Nectriaceae</taxon>
        <taxon>Fusarium</taxon>
        <taxon>Fusarium oxysporum species complex</taxon>
    </lineage>
</organism>
<feature type="region of interest" description="Disordered" evidence="1">
    <location>
        <begin position="118"/>
        <end position="159"/>
    </location>
</feature>
<dbReference type="EMBL" id="JAELUQ010000005">
    <property type="protein sequence ID" value="KAG7413899.1"/>
    <property type="molecule type" value="Genomic_DNA"/>
</dbReference>
<name>A0A8J5TUX6_FUSOX</name>
<dbReference type="AlphaFoldDB" id="A0A8J5TUX6"/>
<evidence type="ECO:0000256" key="1">
    <source>
        <dbReference type="SAM" id="MobiDB-lite"/>
    </source>
</evidence>